<proteinExistence type="predicted"/>
<feature type="compositionally biased region" description="Basic and acidic residues" evidence="1">
    <location>
        <begin position="111"/>
        <end position="120"/>
    </location>
</feature>
<accession>A0A0C9ZAH1</accession>
<gene>
    <name evidence="2" type="ORF">PISMIDRAFT_683112</name>
</gene>
<dbReference type="Proteomes" id="UP000054018">
    <property type="component" value="Unassembled WGS sequence"/>
</dbReference>
<protein>
    <submittedName>
        <fullName evidence="2">Uncharacterized protein</fullName>
    </submittedName>
</protein>
<keyword evidence="3" id="KW-1185">Reference proteome</keyword>
<feature type="compositionally biased region" description="Basic and acidic residues" evidence="1">
    <location>
        <begin position="49"/>
        <end position="69"/>
    </location>
</feature>
<feature type="compositionally biased region" description="Basic and acidic residues" evidence="1">
    <location>
        <begin position="28"/>
        <end position="39"/>
    </location>
</feature>
<evidence type="ECO:0000313" key="2">
    <source>
        <dbReference type="EMBL" id="KIK19462.1"/>
    </source>
</evidence>
<dbReference type="AlphaFoldDB" id="A0A0C9ZAH1"/>
<evidence type="ECO:0000313" key="3">
    <source>
        <dbReference type="Proteomes" id="UP000054018"/>
    </source>
</evidence>
<name>A0A0C9ZAH1_9AGAM</name>
<reference evidence="2 3" key="1">
    <citation type="submission" date="2014-04" db="EMBL/GenBank/DDBJ databases">
        <authorList>
            <consortium name="DOE Joint Genome Institute"/>
            <person name="Kuo A."/>
            <person name="Kohler A."/>
            <person name="Costa M.D."/>
            <person name="Nagy L.G."/>
            <person name="Floudas D."/>
            <person name="Copeland A."/>
            <person name="Barry K.W."/>
            <person name="Cichocki N."/>
            <person name="Veneault-Fourrey C."/>
            <person name="LaButti K."/>
            <person name="Lindquist E.A."/>
            <person name="Lipzen A."/>
            <person name="Lundell T."/>
            <person name="Morin E."/>
            <person name="Murat C."/>
            <person name="Sun H."/>
            <person name="Tunlid A."/>
            <person name="Henrissat B."/>
            <person name="Grigoriev I.V."/>
            <person name="Hibbett D.S."/>
            <person name="Martin F."/>
            <person name="Nordberg H.P."/>
            <person name="Cantor M.N."/>
            <person name="Hua S.X."/>
        </authorList>
    </citation>
    <scope>NUCLEOTIDE SEQUENCE [LARGE SCALE GENOMIC DNA]</scope>
    <source>
        <strain evidence="2 3">441</strain>
    </source>
</reference>
<dbReference type="HOGENOM" id="CLU_2050571_0_0_1"/>
<evidence type="ECO:0000256" key="1">
    <source>
        <dbReference type="SAM" id="MobiDB-lite"/>
    </source>
</evidence>
<dbReference type="EMBL" id="KN833783">
    <property type="protein sequence ID" value="KIK19462.1"/>
    <property type="molecule type" value="Genomic_DNA"/>
</dbReference>
<reference evidence="3" key="2">
    <citation type="submission" date="2015-01" db="EMBL/GenBank/DDBJ databases">
        <title>Evolutionary Origins and Diversification of the Mycorrhizal Mutualists.</title>
        <authorList>
            <consortium name="DOE Joint Genome Institute"/>
            <consortium name="Mycorrhizal Genomics Consortium"/>
            <person name="Kohler A."/>
            <person name="Kuo A."/>
            <person name="Nagy L.G."/>
            <person name="Floudas D."/>
            <person name="Copeland A."/>
            <person name="Barry K.W."/>
            <person name="Cichocki N."/>
            <person name="Veneault-Fourrey C."/>
            <person name="LaButti K."/>
            <person name="Lindquist E.A."/>
            <person name="Lipzen A."/>
            <person name="Lundell T."/>
            <person name="Morin E."/>
            <person name="Murat C."/>
            <person name="Riley R."/>
            <person name="Ohm R."/>
            <person name="Sun H."/>
            <person name="Tunlid A."/>
            <person name="Henrissat B."/>
            <person name="Grigoriev I.V."/>
            <person name="Hibbett D.S."/>
            <person name="Martin F."/>
        </authorList>
    </citation>
    <scope>NUCLEOTIDE SEQUENCE [LARGE SCALE GENOMIC DNA]</scope>
    <source>
        <strain evidence="3">441</strain>
    </source>
</reference>
<feature type="region of interest" description="Disordered" evidence="1">
    <location>
        <begin position="22"/>
        <end position="120"/>
    </location>
</feature>
<dbReference type="OrthoDB" id="1877767at2759"/>
<sequence length="120" mass="13158">MTAFLARSSCSPKKRVIHSVLVPTLNQPDEKKWADDKGSTKRSLVHAGSTEERVCFKEVQLKEKARPPPEEGSSETPHVQGNGSGARSDLHLEMLSGQSPANPVRKRKRGSEKGKEKAVD</sequence>
<organism evidence="2 3">
    <name type="scientific">Pisolithus microcarpus 441</name>
    <dbReference type="NCBI Taxonomy" id="765257"/>
    <lineage>
        <taxon>Eukaryota</taxon>
        <taxon>Fungi</taxon>
        <taxon>Dikarya</taxon>
        <taxon>Basidiomycota</taxon>
        <taxon>Agaricomycotina</taxon>
        <taxon>Agaricomycetes</taxon>
        <taxon>Agaricomycetidae</taxon>
        <taxon>Boletales</taxon>
        <taxon>Sclerodermatineae</taxon>
        <taxon>Pisolithaceae</taxon>
        <taxon>Pisolithus</taxon>
    </lineage>
</organism>